<evidence type="ECO:0000256" key="5">
    <source>
        <dbReference type="ARBA" id="ARBA00023237"/>
    </source>
</evidence>
<dbReference type="Gene3D" id="1.25.40.390">
    <property type="match status" value="1"/>
</dbReference>
<dbReference type="OrthoDB" id="5694214at2"/>
<evidence type="ECO:0000259" key="7">
    <source>
        <dbReference type="Pfam" id="PF14322"/>
    </source>
</evidence>
<proteinExistence type="inferred from homology"/>
<comment type="caution">
    <text evidence="8">The sequence shown here is derived from an EMBL/GenBank/DDBJ whole genome shotgun (WGS) entry which is preliminary data.</text>
</comment>
<dbReference type="InterPro" id="IPR033985">
    <property type="entry name" value="SusD-like_N"/>
</dbReference>
<keyword evidence="9" id="KW-1185">Reference proteome</keyword>
<evidence type="ECO:0000256" key="2">
    <source>
        <dbReference type="ARBA" id="ARBA00006275"/>
    </source>
</evidence>
<keyword evidence="5" id="KW-0998">Cell outer membrane</keyword>
<evidence type="ECO:0000313" key="9">
    <source>
        <dbReference type="Proteomes" id="UP000309872"/>
    </source>
</evidence>
<evidence type="ECO:0000259" key="6">
    <source>
        <dbReference type="Pfam" id="PF07980"/>
    </source>
</evidence>
<evidence type="ECO:0000313" key="8">
    <source>
        <dbReference type="EMBL" id="TJY61465.1"/>
    </source>
</evidence>
<evidence type="ECO:0000256" key="4">
    <source>
        <dbReference type="ARBA" id="ARBA00023136"/>
    </source>
</evidence>
<sequence length="552" mass="63324">MGSGFECNILKRKAMINKIKRVILYTFSIYLLGSCSDFLDRNSLVGLSEGDFWKSEQDAVMGANALYEVNREFTNSIVMYGMMDDFTDISYQSWATGLTTGLFPANASLYSNSWGIFYKGIYRANTLLKYVPDIQMSDDVKDRTLGEAKFFRGYYYFKLWDYFGAVPLYEQAMNVDEAYKARATDQEVYQFIVDDMTDAYALLPDSYGQSDKGRATKWAALAMRGKAHLWAKEYGKAAADFKELMENSDRQLLGDFYTLFRAAGNNSSEIIFDVQYVAVQGYGIATDRNYGNARGSTTGSQRTRPTPKLVNAYEMKDGTPFDFDNFTNANGTVFDPNNVADWRDEASVRRLFEDRDPRMHQAVVVPWSTFVGQDGLEYLYRFPVITTDPLAYTPVWANGSYAWRKFVETGSVYTLQDNMPINFPLIRLADVMLMYAEAQNEALGAPDQRVYNAIDAVRSRADMPGLPEGLSKDEMRERIRHERMVELCGEGQRYSDIRRWRIAQDVVDGVWMTEFTGVNIRQRGFPDHYYLWPIPQSERELNPLLTQNPDWE</sequence>
<dbReference type="Pfam" id="PF14322">
    <property type="entry name" value="SusD-like_3"/>
    <property type="match status" value="1"/>
</dbReference>
<keyword evidence="3" id="KW-0732">Signal</keyword>
<dbReference type="GO" id="GO:0009279">
    <property type="term" value="C:cell outer membrane"/>
    <property type="evidence" value="ECO:0007669"/>
    <property type="project" value="UniProtKB-SubCell"/>
</dbReference>
<comment type="similarity">
    <text evidence="2">Belongs to the SusD family.</text>
</comment>
<dbReference type="EMBL" id="SUKA01000009">
    <property type="protein sequence ID" value="TJY61465.1"/>
    <property type="molecule type" value="Genomic_DNA"/>
</dbReference>
<dbReference type="Pfam" id="PF07980">
    <property type="entry name" value="SusD_RagB"/>
    <property type="match status" value="1"/>
</dbReference>
<organism evidence="8 9">
    <name type="scientific">Sphingobacterium alkalisoli</name>
    <dbReference type="NCBI Taxonomy" id="1874115"/>
    <lineage>
        <taxon>Bacteria</taxon>
        <taxon>Pseudomonadati</taxon>
        <taxon>Bacteroidota</taxon>
        <taxon>Sphingobacteriia</taxon>
        <taxon>Sphingobacteriales</taxon>
        <taxon>Sphingobacteriaceae</taxon>
        <taxon>Sphingobacterium</taxon>
    </lineage>
</organism>
<name>A0A4U0GR95_9SPHI</name>
<reference evidence="8 9" key="1">
    <citation type="submission" date="2019-04" db="EMBL/GenBank/DDBJ databases">
        <title>Sphingobacterium olei sp. nov., isolated from oil-contaminated soil.</title>
        <authorList>
            <person name="Liu B."/>
        </authorList>
    </citation>
    <scope>NUCLEOTIDE SEQUENCE [LARGE SCALE GENOMIC DNA]</scope>
    <source>
        <strain evidence="8 9">Y3L14</strain>
    </source>
</reference>
<comment type="subcellular location">
    <subcellularLocation>
        <location evidence="1">Cell outer membrane</location>
    </subcellularLocation>
</comment>
<dbReference type="Proteomes" id="UP000309872">
    <property type="component" value="Unassembled WGS sequence"/>
</dbReference>
<accession>A0A4U0GR95</accession>
<gene>
    <name evidence="8" type="ORF">FAZ19_21435</name>
</gene>
<protein>
    <submittedName>
        <fullName evidence="8">RagB/SusD family nutrient uptake outer membrane protein</fullName>
    </submittedName>
</protein>
<evidence type="ECO:0000256" key="1">
    <source>
        <dbReference type="ARBA" id="ARBA00004442"/>
    </source>
</evidence>
<keyword evidence="4" id="KW-0472">Membrane</keyword>
<dbReference type="InterPro" id="IPR011990">
    <property type="entry name" value="TPR-like_helical_dom_sf"/>
</dbReference>
<dbReference type="SUPFAM" id="SSF48452">
    <property type="entry name" value="TPR-like"/>
    <property type="match status" value="1"/>
</dbReference>
<evidence type="ECO:0000256" key="3">
    <source>
        <dbReference type="ARBA" id="ARBA00022729"/>
    </source>
</evidence>
<feature type="domain" description="SusD-like N-terminal" evidence="7">
    <location>
        <begin position="69"/>
        <end position="224"/>
    </location>
</feature>
<feature type="domain" description="RagB/SusD" evidence="6">
    <location>
        <begin position="269"/>
        <end position="551"/>
    </location>
</feature>
<dbReference type="CDD" id="cd08977">
    <property type="entry name" value="SusD"/>
    <property type="match status" value="1"/>
</dbReference>
<dbReference type="AlphaFoldDB" id="A0A4U0GR95"/>
<dbReference type="InterPro" id="IPR012944">
    <property type="entry name" value="SusD_RagB_dom"/>
</dbReference>